<dbReference type="Proteomes" id="UP000006901">
    <property type="component" value="Chromosome"/>
</dbReference>
<dbReference type="KEGG" id="bbz:BbuZS7_0191"/>
<sequence>MQEILLKHGLGYFLFDFVLAEYSYKFLILVVDLLIKINSL</sequence>
<evidence type="ECO:0000313" key="2">
    <source>
        <dbReference type="EMBL" id="ACK74881.1"/>
    </source>
</evidence>
<name>A0A0H3C148_BORBZ</name>
<organism evidence="2 3">
    <name type="scientific">Borreliella burgdorferi (strain ZS7)</name>
    <name type="common">Borrelia burgdorferi</name>
    <dbReference type="NCBI Taxonomy" id="445985"/>
    <lineage>
        <taxon>Bacteria</taxon>
        <taxon>Pseudomonadati</taxon>
        <taxon>Spirochaetota</taxon>
        <taxon>Spirochaetia</taxon>
        <taxon>Spirochaetales</taxon>
        <taxon>Borreliaceae</taxon>
        <taxon>Borreliella</taxon>
    </lineage>
</organism>
<feature type="transmembrane region" description="Helical" evidence="1">
    <location>
        <begin position="12"/>
        <end position="35"/>
    </location>
</feature>
<evidence type="ECO:0000313" key="3">
    <source>
        <dbReference type="Proteomes" id="UP000006901"/>
    </source>
</evidence>
<accession>A0A0H3C148</accession>
<dbReference type="HOGENOM" id="CLU_3285840_0_0_12"/>
<keyword evidence="1" id="KW-1133">Transmembrane helix</keyword>
<protein>
    <submittedName>
        <fullName evidence="2">Uncharacterized protein</fullName>
    </submittedName>
</protein>
<proteinExistence type="predicted"/>
<dbReference type="AlphaFoldDB" id="A0A0H3C148"/>
<gene>
    <name evidence="2" type="ordered locus">BbuZS7_0191</name>
</gene>
<keyword evidence="1" id="KW-0472">Membrane</keyword>
<reference evidence="2 3" key="1">
    <citation type="journal article" date="2011" name="J. Bacteriol.">
        <title>Whole-genome sequences of thirteen isolates of Borrelia burgdorferi.</title>
        <authorList>
            <person name="Schutzer S.E."/>
            <person name="Fraser-Liggett C.M."/>
            <person name="Casjens S.R."/>
            <person name="Qiu W.G."/>
            <person name="Dunn J.J."/>
            <person name="Mongodin E.F."/>
            <person name="Luft B.J."/>
        </authorList>
    </citation>
    <scope>NUCLEOTIDE SEQUENCE [LARGE SCALE GENOMIC DNA]</scope>
    <source>
        <strain evidence="2 3">ZS7</strain>
    </source>
</reference>
<evidence type="ECO:0000256" key="1">
    <source>
        <dbReference type="SAM" id="Phobius"/>
    </source>
</evidence>
<dbReference type="EMBL" id="CP001205">
    <property type="protein sequence ID" value="ACK74881.1"/>
    <property type="molecule type" value="Genomic_DNA"/>
</dbReference>
<keyword evidence="1" id="KW-0812">Transmembrane</keyword>